<reference evidence="2 3" key="1">
    <citation type="journal article" date="2015" name="Genome Biol. Evol.">
        <title>Phylogenomic analyses indicate that early fungi evolved digesting cell walls of algal ancestors of land plants.</title>
        <authorList>
            <person name="Chang Y."/>
            <person name="Wang S."/>
            <person name="Sekimoto S."/>
            <person name="Aerts A.L."/>
            <person name="Choi C."/>
            <person name="Clum A."/>
            <person name="LaButti K.M."/>
            <person name="Lindquist E.A."/>
            <person name="Yee Ngan C."/>
            <person name="Ohm R.A."/>
            <person name="Salamov A.A."/>
            <person name="Grigoriev I.V."/>
            <person name="Spatafora J.W."/>
            <person name="Berbee M.L."/>
        </authorList>
    </citation>
    <scope>NUCLEOTIDE SEQUENCE [LARGE SCALE GENOMIC DNA]</scope>
    <source>
        <strain evidence="2 3">JEL478</strain>
    </source>
</reference>
<keyword evidence="1" id="KW-0472">Membrane</keyword>
<evidence type="ECO:0000256" key="1">
    <source>
        <dbReference type="SAM" id="Phobius"/>
    </source>
</evidence>
<dbReference type="AlphaFoldDB" id="A0A139AV42"/>
<keyword evidence="3" id="KW-1185">Reference proteome</keyword>
<dbReference type="Proteomes" id="UP000070544">
    <property type="component" value="Unassembled WGS sequence"/>
</dbReference>
<keyword evidence="1" id="KW-1133">Transmembrane helix</keyword>
<evidence type="ECO:0000313" key="3">
    <source>
        <dbReference type="Proteomes" id="UP000070544"/>
    </source>
</evidence>
<keyword evidence="1" id="KW-0812">Transmembrane</keyword>
<accession>A0A139AV42</accession>
<dbReference type="EMBL" id="KQ965735">
    <property type="protein sequence ID" value="KXS20601.1"/>
    <property type="molecule type" value="Genomic_DNA"/>
</dbReference>
<feature type="transmembrane region" description="Helical" evidence="1">
    <location>
        <begin position="45"/>
        <end position="69"/>
    </location>
</feature>
<proteinExistence type="predicted"/>
<name>A0A139AV42_GONPJ</name>
<protein>
    <submittedName>
        <fullName evidence="2">Uncharacterized protein</fullName>
    </submittedName>
</protein>
<sequence length="177" mass="19396">MTPRAAYSRPNLRIFTGQSGGTFAPTLRIATMSFSQSTLSFRTPLSLFILPIVAILMIAAPSTTLHILVTLSSISLRPIPTYKITLKQSTALDTSYDSWTSLTTETFRLPLHAHDNPHQHLVHRPTANRPASAWPLPPFKTATALHAKLHHPTSDPHSHPAATLADILEALASQRRA</sequence>
<gene>
    <name evidence="2" type="ORF">M427DRAFT_28288</name>
</gene>
<organism evidence="2 3">
    <name type="scientific">Gonapodya prolifera (strain JEL478)</name>
    <name type="common">Monoblepharis prolifera</name>
    <dbReference type="NCBI Taxonomy" id="1344416"/>
    <lineage>
        <taxon>Eukaryota</taxon>
        <taxon>Fungi</taxon>
        <taxon>Fungi incertae sedis</taxon>
        <taxon>Chytridiomycota</taxon>
        <taxon>Chytridiomycota incertae sedis</taxon>
        <taxon>Monoblepharidomycetes</taxon>
        <taxon>Monoblepharidales</taxon>
        <taxon>Gonapodyaceae</taxon>
        <taxon>Gonapodya</taxon>
    </lineage>
</organism>
<evidence type="ECO:0000313" key="2">
    <source>
        <dbReference type="EMBL" id="KXS20601.1"/>
    </source>
</evidence>